<feature type="transmembrane region" description="Helical" evidence="16">
    <location>
        <begin position="59"/>
        <end position="82"/>
    </location>
</feature>
<sequence>MVGKPSRAARSRARRSIGLLGIGALLPLVLSGCSLEEAFHLGWPRTQPTDQSEMMMDLWIGAVIAALAVGAIVWGLTFWCVVRYKKKDDSLPVQTKYNLPAEISFTGIPFVMIAVLFFYTVVVQDEVNRMEENPDTTITVTAFKWNWEFGYDREDAAGEQITTTGNSNYIPIVVVPNDSRVEFFQTSPDVIHSFWVPDLLFKRDVIPGEGQENAWQADFHTEGTFVGRCAELCGAYHSMMNFEMRVVSPDEFEAYLDNRAEGMSSPEALEAIGHEPYAVTTVPFDTRPDSGQPSGDEGN</sequence>
<dbReference type="PANTHER" id="PTHR22888">
    <property type="entry name" value="CYTOCHROME C OXIDASE, SUBUNIT II"/>
    <property type="match status" value="1"/>
</dbReference>
<evidence type="ECO:0000256" key="7">
    <source>
        <dbReference type="ARBA" id="ARBA00022723"/>
    </source>
</evidence>
<dbReference type="InterPro" id="IPR008972">
    <property type="entry name" value="Cupredoxin"/>
</dbReference>
<dbReference type="PROSITE" id="PS51257">
    <property type="entry name" value="PROKAR_LIPOPROTEIN"/>
    <property type="match status" value="1"/>
</dbReference>
<comment type="catalytic activity">
    <reaction evidence="15">
        <text>4 Fe(II)-[cytochrome c] + O2 + 8 H(+)(in) = 4 Fe(III)-[cytochrome c] + 2 H2O + 4 H(+)(out)</text>
        <dbReference type="Rhea" id="RHEA:11436"/>
        <dbReference type="Rhea" id="RHEA-COMP:10350"/>
        <dbReference type="Rhea" id="RHEA-COMP:14399"/>
        <dbReference type="ChEBI" id="CHEBI:15377"/>
        <dbReference type="ChEBI" id="CHEBI:15378"/>
        <dbReference type="ChEBI" id="CHEBI:15379"/>
        <dbReference type="ChEBI" id="CHEBI:29033"/>
        <dbReference type="ChEBI" id="CHEBI:29034"/>
        <dbReference type="EC" id="7.1.1.9"/>
    </reaction>
</comment>
<keyword evidence="8" id="KW-1278">Translocase</keyword>
<gene>
    <name evidence="18" type="primary">coxB</name>
    <name evidence="18" type="ORF">JQS30_05870</name>
</gene>
<dbReference type="GO" id="GO:0004129">
    <property type="term" value="F:cytochrome-c oxidase activity"/>
    <property type="evidence" value="ECO:0007669"/>
    <property type="project" value="UniProtKB-EC"/>
</dbReference>
<evidence type="ECO:0000256" key="1">
    <source>
        <dbReference type="ARBA" id="ARBA00004141"/>
    </source>
</evidence>
<comment type="similarity">
    <text evidence="2">Belongs to the cytochrome c oxidase subunit 2 family.</text>
</comment>
<evidence type="ECO:0000259" key="17">
    <source>
        <dbReference type="PROSITE" id="PS50857"/>
    </source>
</evidence>
<dbReference type="NCBIfam" id="TIGR02866">
    <property type="entry name" value="CoxB"/>
    <property type="match status" value="1"/>
</dbReference>
<keyword evidence="9" id="KW-0249">Electron transport</keyword>
<evidence type="ECO:0000256" key="13">
    <source>
        <dbReference type="ARBA" id="ARBA00024688"/>
    </source>
</evidence>
<keyword evidence="11" id="KW-0186">Copper</keyword>
<dbReference type="SUPFAM" id="SSF49503">
    <property type="entry name" value="Cupredoxins"/>
    <property type="match status" value="1"/>
</dbReference>
<keyword evidence="19" id="KW-1185">Reference proteome</keyword>
<protein>
    <recommendedName>
        <fullName evidence="3">cytochrome-c oxidase</fullName>
        <ecNumber evidence="3">7.1.1.9</ecNumber>
    </recommendedName>
    <alternativeName>
        <fullName evidence="14">Cytochrome aa3 subunit 2</fullName>
    </alternativeName>
</protein>
<dbReference type="RefSeq" id="WP_213172439.1">
    <property type="nucleotide sequence ID" value="NZ_CP070496.1"/>
</dbReference>
<evidence type="ECO:0000256" key="15">
    <source>
        <dbReference type="ARBA" id="ARBA00047816"/>
    </source>
</evidence>
<dbReference type="InterPro" id="IPR045187">
    <property type="entry name" value="CcO_II"/>
</dbReference>
<dbReference type="Proteomes" id="UP000662939">
    <property type="component" value="Chromosome"/>
</dbReference>
<name>A0A895XW28_9ACTN</name>
<keyword evidence="6 16" id="KW-0812">Transmembrane</keyword>
<dbReference type="PANTHER" id="PTHR22888:SF9">
    <property type="entry name" value="CYTOCHROME C OXIDASE SUBUNIT 2"/>
    <property type="match status" value="1"/>
</dbReference>
<evidence type="ECO:0000256" key="5">
    <source>
        <dbReference type="ARBA" id="ARBA00022660"/>
    </source>
</evidence>
<evidence type="ECO:0000256" key="8">
    <source>
        <dbReference type="ARBA" id="ARBA00022967"/>
    </source>
</evidence>
<dbReference type="GO" id="GO:0016491">
    <property type="term" value="F:oxidoreductase activity"/>
    <property type="evidence" value="ECO:0007669"/>
    <property type="project" value="InterPro"/>
</dbReference>
<evidence type="ECO:0000256" key="14">
    <source>
        <dbReference type="ARBA" id="ARBA00031399"/>
    </source>
</evidence>
<dbReference type="InterPro" id="IPR014222">
    <property type="entry name" value="Cyt_c_oxidase_su2"/>
</dbReference>
<dbReference type="AlphaFoldDB" id="A0A895XW28"/>
<accession>A0A895XW28</accession>
<keyword evidence="12 16" id="KW-0472">Membrane</keyword>
<dbReference type="PROSITE" id="PS50857">
    <property type="entry name" value="COX2_CUA"/>
    <property type="match status" value="1"/>
</dbReference>
<keyword evidence="4" id="KW-0813">Transport</keyword>
<proteinExistence type="inferred from homology"/>
<evidence type="ECO:0000256" key="16">
    <source>
        <dbReference type="SAM" id="Phobius"/>
    </source>
</evidence>
<keyword evidence="5" id="KW-0679">Respiratory chain</keyword>
<dbReference type="EMBL" id="CP070496">
    <property type="protein sequence ID" value="QSB06430.1"/>
    <property type="molecule type" value="Genomic_DNA"/>
</dbReference>
<dbReference type="PROSITE" id="PS00078">
    <property type="entry name" value="COX2"/>
    <property type="match status" value="1"/>
</dbReference>
<evidence type="ECO:0000256" key="6">
    <source>
        <dbReference type="ARBA" id="ARBA00022692"/>
    </source>
</evidence>
<dbReference type="Gene3D" id="2.60.40.420">
    <property type="entry name" value="Cupredoxins - blue copper proteins"/>
    <property type="match status" value="1"/>
</dbReference>
<evidence type="ECO:0000256" key="12">
    <source>
        <dbReference type="ARBA" id="ARBA00023136"/>
    </source>
</evidence>
<comment type="subcellular location">
    <subcellularLocation>
        <location evidence="1">Membrane</location>
        <topology evidence="1">Multi-pass membrane protein</topology>
    </subcellularLocation>
</comment>
<feature type="transmembrane region" description="Helical" evidence="16">
    <location>
        <begin position="103"/>
        <end position="122"/>
    </location>
</feature>
<reference evidence="18" key="1">
    <citation type="submission" date="2021-02" db="EMBL/GenBank/DDBJ databases">
        <title>Natronoglycomyces albus gen. nov., sp. nov, a haloalkaliphilic actinobacterium from a soda solonchak soil.</title>
        <authorList>
            <person name="Sorokin D.Y."/>
            <person name="Khijniak T.V."/>
            <person name="Zakharycheva A.P."/>
            <person name="Boueva O.V."/>
            <person name="Ariskina E.V."/>
            <person name="Hahnke R.L."/>
            <person name="Bunk B."/>
            <person name="Sproer C."/>
            <person name="Schumann P."/>
            <person name="Evtushenko L.I."/>
            <person name="Kublanov I.V."/>
        </authorList>
    </citation>
    <scope>NUCLEOTIDE SEQUENCE</scope>
    <source>
        <strain evidence="18">DSM 106290</strain>
    </source>
</reference>
<dbReference type="Gene3D" id="1.10.287.90">
    <property type="match status" value="1"/>
</dbReference>
<dbReference type="Pfam" id="PF00116">
    <property type="entry name" value="COX2"/>
    <property type="match status" value="1"/>
</dbReference>
<comment type="function">
    <text evidence="13">Subunits I and II form the functional core of the enzyme complex. Electrons originating in cytochrome c are transferred via heme a and Cu(A) to the binuclear center formed by heme a3 and Cu(B).</text>
</comment>
<evidence type="ECO:0000256" key="11">
    <source>
        <dbReference type="ARBA" id="ARBA00023008"/>
    </source>
</evidence>
<dbReference type="GO" id="GO:0005507">
    <property type="term" value="F:copper ion binding"/>
    <property type="evidence" value="ECO:0007669"/>
    <property type="project" value="InterPro"/>
</dbReference>
<dbReference type="GO" id="GO:0042773">
    <property type="term" value="P:ATP synthesis coupled electron transport"/>
    <property type="evidence" value="ECO:0007669"/>
    <property type="project" value="TreeGrafter"/>
</dbReference>
<dbReference type="InterPro" id="IPR001505">
    <property type="entry name" value="Copper_CuA"/>
</dbReference>
<feature type="domain" description="Cytochrome oxidase subunit II copper A binding" evidence="17">
    <location>
        <begin position="133"/>
        <end position="258"/>
    </location>
</feature>
<keyword evidence="7" id="KW-0479">Metal-binding</keyword>
<dbReference type="SUPFAM" id="SSF81464">
    <property type="entry name" value="Cytochrome c oxidase subunit II-like, transmembrane region"/>
    <property type="match status" value="1"/>
</dbReference>
<dbReference type="InterPro" id="IPR002429">
    <property type="entry name" value="CcO_II-like_C"/>
</dbReference>
<evidence type="ECO:0000313" key="18">
    <source>
        <dbReference type="EMBL" id="QSB06430.1"/>
    </source>
</evidence>
<dbReference type="InterPro" id="IPR036257">
    <property type="entry name" value="Cyt_c_oxidase_su2_TM_sf"/>
</dbReference>
<dbReference type="GO" id="GO:0016020">
    <property type="term" value="C:membrane"/>
    <property type="evidence" value="ECO:0007669"/>
    <property type="project" value="UniProtKB-SubCell"/>
</dbReference>
<evidence type="ECO:0000313" key="19">
    <source>
        <dbReference type="Proteomes" id="UP000662939"/>
    </source>
</evidence>
<keyword evidence="10 16" id="KW-1133">Transmembrane helix</keyword>
<evidence type="ECO:0000256" key="2">
    <source>
        <dbReference type="ARBA" id="ARBA00007866"/>
    </source>
</evidence>
<organism evidence="18 19">
    <name type="scientific">Natronoglycomyces albus</name>
    <dbReference type="NCBI Taxonomy" id="2811108"/>
    <lineage>
        <taxon>Bacteria</taxon>
        <taxon>Bacillati</taxon>
        <taxon>Actinomycetota</taxon>
        <taxon>Actinomycetes</taxon>
        <taxon>Glycomycetales</taxon>
        <taxon>Glycomycetaceae</taxon>
        <taxon>Natronoglycomyces</taxon>
    </lineage>
</organism>
<dbReference type="EC" id="7.1.1.9" evidence="3"/>
<evidence type="ECO:0000256" key="9">
    <source>
        <dbReference type="ARBA" id="ARBA00022982"/>
    </source>
</evidence>
<dbReference type="KEGG" id="nav:JQS30_05870"/>
<evidence type="ECO:0000256" key="10">
    <source>
        <dbReference type="ARBA" id="ARBA00022989"/>
    </source>
</evidence>
<evidence type="ECO:0000256" key="4">
    <source>
        <dbReference type="ARBA" id="ARBA00022448"/>
    </source>
</evidence>
<evidence type="ECO:0000256" key="3">
    <source>
        <dbReference type="ARBA" id="ARBA00012949"/>
    </source>
</evidence>